<name>A0A9N9TRJ6_PHYSR</name>
<accession>A0A9N9TRJ6</accession>
<dbReference type="Pfam" id="PF02752">
    <property type="entry name" value="Arrestin_C"/>
    <property type="match status" value="1"/>
</dbReference>
<dbReference type="SUPFAM" id="SSF81296">
    <property type="entry name" value="E set domains"/>
    <property type="match status" value="2"/>
</dbReference>
<gene>
    <name evidence="4" type="ORF">PHYEVI_LOCUS7755</name>
</gene>
<evidence type="ECO:0000313" key="4">
    <source>
        <dbReference type="EMBL" id="CAG9861415.1"/>
    </source>
</evidence>
<dbReference type="Pfam" id="PF00339">
    <property type="entry name" value="Arrestin_N"/>
    <property type="match status" value="1"/>
</dbReference>
<dbReference type="Proteomes" id="UP001153712">
    <property type="component" value="Chromosome 4"/>
</dbReference>
<dbReference type="GO" id="GO:0005737">
    <property type="term" value="C:cytoplasm"/>
    <property type="evidence" value="ECO:0007669"/>
    <property type="project" value="TreeGrafter"/>
</dbReference>
<evidence type="ECO:0000259" key="3">
    <source>
        <dbReference type="SMART" id="SM01017"/>
    </source>
</evidence>
<dbReference type="OrthoDB" id="2333384at2759"/>
<keyword evidence="5" id="KW-1185">Reference proteome</keyword>
<dbReference type="InterPro" id="IPR011022">
    <property type="entry name" value="Arrestin_C-like"/>
</dbReference>
<dbReference type="InterPro" id="IPR014752">
    <property type="entry name" value="Arrestin-like_C"/>
</dbReference>
<dbReference type="PANTHER" id="PTHR11188">
    <property type="entry name" value="ARRESTIN DOMAIN CONTAINING PROTEIN"/>
    <property type="match status" value="1"/>
</dbReference>
<keyword evidence="2" id="KW-0716">Sensory transduction</keyword>
<evidence type="ECO:0000256" key="1">
    <source>
        <dbReference type="ARBA" id="ARBA00005298"/>
    </source>
</evidence>
<evidence type="ECO:0000256" key="2">
    <source>
        <dbReference type="ARBA" id="ARBA00022606"/>
    </source>
</evidence>
<comment type="similarity">
    <text evidence="1">Belongs to the arrestin family.</text>
</comment>
<dbReference type="InterPro" id="IPR014756">
    <property type="entry name" value="Ig_E-set"/>
</dbReference>
<sequence length="324" mass="36538">MPECRIILDTPGVISAGGIITGKVICNFSSDVPIREIRCNFKGKEKTRIRRGKHTYFGKNVLVDQTQIVAEEGTVPKGIYEFNFTFDVPRQIPSSFSGKSGWVFYYVKAIVDRPLMIDYKHKITLEMSSPLDFNMMREKLQLTPVVYEKDKTLCCCCCASEPITMSLHLEKEAFVVGETARIVVEIVNMSNTNVEELEVSLTRIIECFSEKKGMRSEKVKDVLGVERGSGIGAHGRGTYRINFLIPPTIEVHNFDNCQLIKEQFRFTAEAMLPDIHRNFSTYAVVTLGHIPLTNAQNVPPEYLGIQVHDAERLPHVSDNSCVIV</sequence>
<dbReference type="Gene3D" id="2.60.40.640">
    <property type="match status" value="2"/>
</dbReference>
<evidence type="ECO:0000313" key="5">
    <source>
        <dbReference type="Proteomes" id="UP001153712"/>
    </source>
</evidence>
<dbReference type="EMBL" id="OU900097">
    <property type="protein sequence ID" value="CAG9861415.1"/>
    <property type="molecule type" value="Genomic_DNA"/>
</dbReference>
<organism evidence="4 5">
    <name type="scientific">Phyllotreta striolata</name>
    <name type="common">Striped flea beetle</name>
    <name type="synonym">Crioceris striolata</name>
    <dbReference type="NCBI Taxonomy" id="444603"/>
    <lineage>
        <taxon>Eukaryota</taxon>
        <taxon>Metazoa</taxon>
        <taxon>Ecdysozoa</taxon>
        <taxon>Arthropoda</taxon>
        <taxon>Hexapoda</taxon>
        <taxon>Insecta</taxon>
        <taxon>Pterygota</taxon>
        <taxon>Neoptera</taxon>
        <taxon>Endopterygota</taxon>
        <taxon>Coleoptera</taxon>
        <taxon>Polyphaga</taxon>
        <taxon>Cucujiformia</taxon>
        <taxon>Chrysomeloidea</taxon>
        <taxon>Chrysomelidae</taxon>
        <taxon>Galerucinae</taxon>
        <taxon>Alticini</taxon>
        <taxon>Phyllotreta</taxon>
    </lineage>
</organism>
<dbReference type="SMART" id="SM01017">
    <property type="entry name" value="Arrestin_C"/>
    <property type="match status" value="1"/>
</dbReference>
<dbReference type="PANTHER" id="PTHR11188:SF176">
    <property type="entry name" value="ARRESTIN DOMAIN-CONTAINING PROTEIN 1"/>
    <property type="match status" value="1"/>
</dbReference>
<dbReference type="GO" id="GO:0015031">
    <property type="term" value="P:protein transport"/>
    <property type="evidence" value="ECO:0007669"/>
    <property type="project" value="TreeGrafter"/>
</dbReference>
<reference evidence="4" key="1">
    <citation type="submission" date="2022-01" db="EMBL/GenBank/DDBJ databases">
        <authorList>
            <person name="King R."/>
        </authorList>
    </citation>
    <scope>NUCLEOTIDE SEQUENCE</scope>
</reference>
<dbReference type="InterPro" id="IPR050357">
    <property type="entry name" value="Arrestin_domain-protein"/>
</dbReference>
<dbReference type="InterPro" id="IPR011021">
    <property type="entry name" value="Arrestin-like_N"/>
</dbReference>
<feature type="domain" description="Arrestin C-terminal-like" evidence="3">
    <location>
        <begin position="159"/>
        <end position="292"/>
    </location>
</feature>
<dbReference type="AlphaFoldDB" id="A0A9N9TRJ6"/>
<protein>
    <recommendedName>
        <fullName evidence="3">Arrestin C-terminal-like domain-containing protein</fullName>
    </recommendedName>
</protein>
<proteinExistence type="inferred from homology"/>